<gene>
    <name evidence="1" type="ORF">GCM10009754_16520</name>
</gene>
<accession>A0ABP5BME4</accession>
<protein>
    <submittedName>
        <fullName evidence="1">Uncharacterized protein</fullName>
    </submittedName>
</protein>
<reference evidence="2" key="1">
    <citation type="journal article" date="2019" name="Int. J. Syst. Evol. Microbiol.">
        <title>The Global Catalogue of Microorganisms (GCM) 10K type strain sequencing project: providing services to taxonomists for standard genome sequencing and annotation.</title>
        <authorList>
            <consortium name="The Broad Institute Genomics Platform"/>
            <consortium name="The Broad Institute Genome Sequencing Center for Infectious Disease"/>
            <person name="Wu L."/>
            <person name="Ma J."/>
        </authorList>
    </citation>
    <scope>NUCLEOTIDE SEQUENCE [LARGE SCALE GENOMIC DNA]</scope>
    <source>
        <strain evidence="2">JCM 14545</strain>
    </source>
</reference>
<organism evidence="1 2">
    <name type="scientific">Amycolatopsis minnesotensis</name>
    <dbReference type="NCBI Taxonomy" id="337894"/>
    <lineage>
        <taxon>Bacteria</taxon>
        <taxon>Bacillati</taxon>
        <taxon>Actinomycetota</taxon>
        <taxon>Actinomycetes</taxon>
        <taxon>Pseudonocardiales</taxon>
        <taxon>Pseudonocardiaceae</taxon>
        <taxon>Amycolatopsis</taxon>
    </lineage>
</organism>
<keyword evidence="2" id="KW-1185">Reference proteome</keyword>
<dbReference type="EMBL" id="BAAANN010000005">
    <property type="protein sequence ID" value="GAA1948750.1"/>
    <property type="molecule type" value="Genomic_DNA"/>
</dbReference>
<evidence type="ECO:0000313" key="1">
    <source>
        <dbReference type="EMBL" id="GAA1948750.1"/>
    </source>
</evidence>
<comment type="caution">
    <text evidence="1">The sequence shown here is derived from an EMBL/GenBank/DDBJ whole genome shotgun (WGS) entry which is preliminary data.</text>
</comment>
<sequence>MAGECLDGNQAGYRCPSAESRIPVLRPLALKDAPAEVKGRFVAHSPKGALGESDA</sequence>
<proteinExistence type="predicted"/>
<dbReference type="Proteomes" id="UP001501116">
    <property type="component" value="Unassembled WGS sequence"/>
</dbReference>
<name>A0ABP5BME4_9PSEU</name>
<evidence type="ECO:0000313" key="2">
    <source>
        <dbReference type="Proteomes" id="UP001501116"/>
    </source>
</evidence>